<evidence type="ECO:0000256" key="7">
    <source>
        <dbReference type="ARBA" id="ARBA00022695"/>
    </source>
</evidence>
<evidence type="ECO:0000313" key="11">
    <source>
        <dbReference type="EMBL" id="CAF1527375.1"/>
    </source>
</evidence>
<dbReference type="InterPro" id="IPR050999">
    <property type="entry name" value="ADP-ribosyltransferase_ARG"/>
</dbReference>
<dbReference type="Proteomes" id="UP000663832">
    <property type="component" value="Unassembled WGS sequence"/>
</dbReference>
<dbReference type="Pfam" id="PF01129">
    <property type="entry name" value="ART"/>
    <property type="match status" value="1"/>
</dbReference>
<dbReference type="EC" id="2.4.2.31" evidence="10"/>
<keyword evidence="13" id="KW-1185">Reference proteome</keyword>
<name>A0A815VCL6_9BILA</name>
<evidence type="ECO:0000256" key="10">
    <source>
        <dbReference type="RuleBase" id="RU361228"/>
    </source>
</evidence>
<dbReference type="EMBL" id="CAJNOM010004080">
    <property type="protein sequence ID" value="CAF1652358.1"/>
    <property type="molecule type" value="Genomic_DNA"/>
</dbReference>
<keyword evidence="10" id="KW-0521">NADP</keyword>
<keyword evidence="5 10" id="KW-0328">Glycosyltransferase</keyword>
<dbReference type="GO" id="GO:0003950">
    <property type="term" value="F:NAD+ poly-ADP-ribosyltransferase activity"/>
    <property type="evidence" value="ECO:0007669"/>
    <property type="project" value="TreeGrafter"/>
</dbReference>
<protein>
    <recommendedName>
        <fullName evidence="10">NAD(P)(+)--arginine ADP-ribosyltransferase</fullName>
        <ecNumber evidence="10">2.4.2.31</ecNumber>
    </recommendedName>
    <alternativeName>
        <fullName evidence="10">Mono(ADP-ribosyl)transferase</fullName>
    </alternativeName>
</protein>
<evidence type="ECO:0000256" key="3">
    <source>
        <dbReference type="ARBA" id="ARBA00022525"/>
    </source>
</evidence>
<comment type="similarity">
    <text evidence="2 10">Belongs to the Arg-specific ADP-ribosyltransferase family.</text>
</comment>
<keyword evidence="3" id="KW-0964">Secreted</keyword>
<dbReference type="PANTHER" id="PTHR10339:SF25">
    <property type="entry name" value="SECRETED EXOENZYME S"/>
    <property type="match status" value="1"/>
</dbReference>
<dbReference type="SUPFAM" id="SSF56399">
    <property type="entry name" value="ADP-ribosylation"/>
    <property type="match status" value="1"/>
</dbReference>
<evidence type="ECO:0000256" key="9">
    <source>
        <dbReference type="ARBA" id="ARBA00047597"/>
    </source>
</evidence>
<keyword evidence="8" id="KW-0843">Virulence</keyword>
<comment type="subcellular location">
    <subcellularLocation>
        <location evidence="1">Secreted</location>
    </subcellularLocation>
</comment>
<dbReference type="PANTHER" id="PTHR10339">
    <property type="entry name" value="ADP-RIBOSYLTRANSFERASE"/>
    <property type="match status" value="1"/>
</dbReference>
<keyword evidence="10" id="KW-0520">NAD</keyword>
<dbReference type="GO" id="GO:0090729">
    <property type="term" value="F:toxin activity"/>
    <property type="evidence" value="ECO:0007669"/>
    <property type="project" value="UniProtKB-KW"/>
</dbReference>
<evidence type="ECO:0000256" key="8">
    <source>
        <dbReference type="ARBA" id="ARBA00023026"/>
    </source>
</evidence>
<comment type="caution">
    <text evidence="11">The sequence shown here is derived from an EMBL/GenBank/DDBJ whole genome shotgun (WGS) entry which is preliminary data.</text>
</comment>
<keyword evidence="6 10" id="KW-0808">Transferase</keyword>
<evidence type="ECO:0000256" key="2">
    <source>
        <dbReference type="ARBA" id="ARBA00009558"/>
    </source>
</evidence>
<organism evidence="11 14">
    <name type="scientific">Adineta steineri</name>
    <dbReference type="NCBI Taxonomy" id="433720"/>
    <lineage>
        <taxon>Eukaryota</taxon>
        <taxon>Metazoa</taxon>
        <taxon>Spiralia</taxon>
        <taxon>Gnathifera</taxon>
        <taxon>Rotifera</taxon>
        <taxon>Eurotatoria</taxon>
        <taxon>Bdelloidea</taxon>
        <taxon>Adinetida</taxon>
        <taxon>Adinetidae</taxon>
        <taxon>Adineta</taxon>
    </lineage>
</organism>
<evidence type="ECO:0000313" key="12">
    <source>
        <dbReference type="EMBL" id="CAF1652358.1"/>
    </source>
</evidence>
<dbReference type="Proteomes" id="UP000663877">
    <property type="component" value="Unassembled WGS sequence"/>
</dbReference>
<dbReference type="OrthoDB" id="423533at2759"/>
<accession>A0A815VCL6</accession>
<keyword evidence="7" id="KW-0548">Nucleotidyltransferase</keyword>
<dbReference type="Gene3D" id="3.90.176.10">
    <property type="entry name" value="Toxin ADP-ribosyltransferase, Chain A, domain 1"/>
    <property type="match status" value="1"/>
</dbReference>
<sequence>MTFIRGIRFVDSYTSKRLQDDWNPISGYKDRALKSLEEAVKSIVPFVDKVVQYVEEAKQKCKKNTKLTTNESASIYLYTMITPFYEKFNEALRDENPPAVVPWFDFLKLFTTALSKLPSRPTTVWRGVANISGSDYYENDIFTWWGVSSCSLDANVGAFFIGEKGILFCINTINGKDISDYSSAVDGEAWEKEIVLMPGTRLCVKSRTLNDKGLDVVHLEEW</sequence>
<reference evidence="11" key="1">
    <citation type="submission" date="2021-02" db="EMBL/GenBank/DDBJ databases">
        <authorList>
            <person name="Nowell W R."/>
        </authorList>
    </citation>
    <scope>NUCLEOTIDE SEQUENCE</scope>
</reference>
<keyword evidence="4" id="KW-0800">Toxin</keyword>
<evidence type="ECO:0000313" key="14">
    <source>
        <dbReference type="Proteomes" id="UP000663877"/>
    </source>
</evidence>
<comment type="catalytic activity">
    <reaction evidence="9 10">
        <text>L-arginyl-[protein] + NAD(+) = N(omega)-(ADP-D-ribosyl)-L-arginyl-[protein] + nicotinamide + H(+)</text>
        <dbReference type="Rhea" id="RHEA:19149"/>
        <dbReference type="Rhea" id="RHEA-COMP:10532"/>
        <dbReference type="Rhea" id="RHEA-COMP:15087"/>
        <dbReference type="ChEBI" id="CHEBI:15378"/>
        <dbReference type="ChEBI" id="CHEBI:17154"/>
        <dbReference type="ChEBI" id="CHEBI:29965"/>
        <dbReference type="ChEBI" id="CHEBI:57540"/>
        <dbReference type="ChEBI" id="CHEBI:142554"/>
        <dbReference type="EC" id="2.4.2.31"/>
    </reaction>
</comment>
<dbReference type="PROSITE" id="PS51996">
    <property type="entry name" value="TR_MART"/>
    <property type="match status" value="1"/>
</dbReference>
<dbReference type="InterPro" id="IPR000768">
    <property type="entry name" value="ART"/>
</dbReference>
<evidence type="ECO:0000313" key="13">
    <source>
        <dbReference type="Proteomes" id="UP000663832"/>
    </source>
</evidence>
<evidence type="ECO:0000256" key="5">
    <source>
        <dbReference type="ARBA" id="ARBA00022676"/>
    </source>
</evidence>
<evidence type="ECO:0000256" key="4">
    <source>
        <dbReference type="ARBA" id="ARBA00022656"/>
    </source>
</evidence>
<evidence type="ECO:0000256" key="6">
    <source>
        <dbReference type="ARBA" id="ARBA00022679"/>
    </source>
</evidence>
<dbReference type="GO" id="GO:0106274">
    <property type="term" value="F:NAD+-protein-arginine ADP-ribosyltransferase activity"/>
    <property type="evidence" value="ECO:0007669"/>
    <property type="project" value="UniProtKB-EC"/>
</dbReference>
<dbReference type="GO" id="GO:0005576">
    <property type="term" value="C:extracellular region"/>
    <property type="evidence" value="ECO:0007669"/>
    <property type="project" value="UniProtKB-SubCell"/>
</dbReference>
<dbReference type="AlphaFoldDB" id="A0A815VCL6"/>
<dbReference type="GO" id="GO:0016779">
    <property type="term" value="F:nucleotidyltransferase activity"/>
    <property type="evidence" value="ECO:0007669"/>
    <property type="project" value="UniProtKB-KW"/>
</dbReference>
<dbReference type="EMBL" id="CAJNOI010003714">
    <property type="protein sequence ID" value="CAF1527375.1"/>
    <property type="molecule type" value="Genomic_DNA"/>
</dbReference>
<evidence type="ECO:0000256" key="1">
    <source>
        <dbReference type="ARBA" id="ARBA00004613"/>
    </source>
</evidence>
<gene>
    <name evidence="11" type="ORF">BJG266_LOCUS44668</name>
    <name evidence="12" type="ORF">QVE165_LOCUS61645</name>
</gene>
<proteinExistence type="inferred from homology"/>